<feature type="chain" id="PRO_5043551966" evidence="2">
    <location>
        <begin position="29"/>
        <end position="258"/>
    </location>
</feature>
<reference evidence="3 4" key="1">
    <citation type="journal article" date="2021" name="Sci. Rep.">
        <title>Chromosome anchoring in Senegalese sole (Solea senegalensis) reveals sex-associated markers and genome rearrangements in flatfish.</title>
        <authorList>
            <person name="Guerrero-Cozar I."/>
            <person name="Gomez-Garrido J."/>
            <person name="Berbel C."/>
            <person name="Martinez-Blanch J.F."/>
            <person name="Alioto T."/>
            <person name="Claros M.G."/>
            <person name="Gagnaire P.A."/>
            <person name="Manchado M."/>
        </authorList>
    </citation>
    <scope>NUCLEOTIDE SEQUENCE [LARGE SCALE GENOMIC DNA]</scope>
    <source>
        <strain evidence="3">Sse05_10M</strain>
    </source>
</reference>
<evidence type="ECO:0000313" key="4">
    <source>
        <dbReference type="Proteomes" id="UP000693946"/>
    </source>
</evidence>
<evidence type="ECO:0000256" key="1">
    <source>
        <dbReference type="SAM" id="MobiDB-lite"/>
    </source>
</evidence>
<protein>
    <submittedName>
        <fullName evidence="3">Uncharacterized protein</fullName>
    </submittedName>
</protein>
<keyword evidence="2" id="KW-0732">Signal</keyword>
<comment type="caution">
    <text evidence="3">The sequence shown here is derived from an EMBL/GenBank/DDBJ whole genome shotgun (WGS) entry which is preliminary data.</text>
</comment>
<name>A0AAV6RMX3_SOLSE</name>
<organism evidence="3 4">
    <name type="scientific">Solea senegalensis</name>
    <name type="common">Senegalese sole</name>
    <dbReference type="NCBI Taxonomy" id="28829"/>
    <lineage>
        <taxon>Eukaryota</taxon>
        <taxon>Metazoa</taxon>
        <taxon>Chordata</taxon>
        <taxon>Craniata</taxon>
        <taxon>Vertebrata</taxon>
        <taxon>Euteleostomi</taxon>
        <taxon>Actinopterygii</taxon>
        <taxon>Neopterygii</taxon>
        <taxon>Teleostei</taxon>
        <taxon>Neoteleostei</taxon>
        <taxon>Acanthomorphata</taxon>
        <taxon>Carangaria</taxon>
        <taxon>Pleuronectiformes</taxon>
        <taxon>Pleuronectoidei</taxon>
        <taxon>Soleidae</taxon>
        <taxon>Solea</taxon>
    </lineage>
</organism>
<gene>
    <name evidence="3" type="ORF">JOB18_037425</name>
</gene>
<dbReference type="Proteomes" id="UP000693946">
    <property type="component" value="Linkage Group LG19"/>
</dbReference>
<feature type="signal peptide" evidence="2">
    <location>
        <begin position="1"/>
        <end position="28"/>
    </location>
</feature>
<dbReference type="EMBL" id="JAGKHQ010000011">
    <property type="protein sequence ID" value="KAG7505680.1"/>
    <property type="molecule type" value="Genomic_DNA"/>
</dbReference>
<keyword evidence="4" id="KW-1185">Reference proteome</keyword>
<evidence type="ECO:0000256" key="2">
    <source>
        <dbReference type="SAM" id="SignalP"/>
    </source>
</evidence>
<evidence type="ECO:0000313" key="3">
    <source>
        <dbReference type="EMBL" id="KAG7505680.1"/>
    </source>
</evidence>
<feature type="region of interest" description="Disordered" evidence="1">
    <location>
        <begin position="57"/>
        <end position="77"/>
    </location>
</feature>
<dbReference type="AlphaFoldDB" id="A0AAV6RMX3"/>
<sequence length="258" mass="28806">MSNPSVPSCCLFNPIILIGASLLLRLSCQSNKSANDAVNMTLHFILHHLNQGLQLGLQHHHPRHPPPEAHPARCSSDRSSVPAQRITSFLTAVKEESGAFSDRGVCAFSERESGVFSDRDGQKSLQPVNISPVFSERVILIHGSTVKSAVLMQRSEVNGQTCTTTDVSIKRLNRWMMELKRLFTHAVSEEENRLKIMNQFRMRVWRSTGSASFPPSAAEHEHMNTRGHGSIHIRVRVDERVLRSTSCIHSCVIRGEQA</sequence>
<accession>A0AAV6RMX3</accession>
<proteinExistence type="predicted"/>